<evidence type="ECO:0000313" key="4">
    <source>
        <dbReference type="Proteomes" id="UP000288725"/>
    </source>
</evidence>
<feature type="chain" id="PRO_5019058842" description="Secreted protein" evidence="2">
    <location>
        <begin position="26"/>
        <end position="130"/>
    </location>
</feature>
<evidence type="ECO:0000256" key="2">
    <source>
        <dbReference type="SAM" id="SignalP"/>
    </source>
</evidence>
<dbReference type="Proteomes" id="UP000288725">
    <property type="component" value="Chromosome 8"/>
</dbReference>
<name>A0A444S0X6_VERDA</name>
<evidence type="ECO:0008006" key="5">
    <source>
        <dbReference type="Google" id="ProtNLM"/>
    </source>
</evidence>
<feature type="compositionally biased region" description="Polar residues" evidence="1">
    <location>
        <begin position="67"/>
        <end position="77"/>
    </location>
</feature>
<reference evidence="3 4" key="1">
    <citation type="submission" date="2018-12" db="EMBL/GenBank/DDBJ databases">
        <title>Genome of Verticillium dahliae isolate Getta Getta.</title>
        <authorList>
            <person name="Gardiner D.M."/>
        </authorList>
    </citation>
    <scope>NUCLEOTIDE SEQUENCE [LARGE SCALE GENOMIC DNA]</scope>
    <source>
        <strain evidence="3 4">Getta Getta</strain>
    </source>
</reference>
<keyword evidence="2" id="KW-0732">Signal</keyword>
<evidence type="ECO:0000256" key="1">
    <source>
        <dbReference type="SAM" id="MobiDB-lite"/>
    </source>
</evidence>
<feature type="region of interest" description="Disordered" evidence="1">
    <location>
        <begin position="32"/>
        <end position="84"/>
    </location>
</feature>
<proteinExistence type="predicted"/>
<gene>
    <name evidence="3" type="ORF">VDGE_30330</name>
</gene>
<feature type="signal peptide" evidence="2">
    <location>
        <begin position="1"/>
        <end position="25"/>
    </location>
</feature>
<evidence type="ECO:0000313" key="3">
    <source>
        <dbReference type="EMBL" id="RXG46969.1"/>
    </source>
</evidence>
<sequence>MSGSAKKVPRLCASFLLARLWAACCKQILVPLSSSSSSSVADSKAAEDRLAWQEESSDGWQERHDTAGTTQARQAGNTGRAGAEADHTARLISIIFISILEDQEEPLLIPALIPAGDVNRQTSGAARTTK</sequence>
<dbReference type="EMBL" id="RSDZ01000042">
    <property type="protein sequence ID" value="RXG46969.1"/>
    <property type="molecule type" value="Genomic_DNA"/>
</dbReference>
<accession>A0A444S0X6</accession>
<organism evidence="3 4">
    <name type="scientific">Verticillium dahliae</name>
    <name type="common">Verticillium wilt</name>
    <dbReference type="NCBI Taxonomy" id="27337"/>
    <lineage>
        <taxon>Eukaryota</taxon>
        <taxon>Fungi</taxon>
        <taxon>Dikarya</taxon>
        <taxon>Ascomycota</taxon>
        <taxon>Pezizomycotina</taxon>
        <taxon>Sordariomycetes</taxon>
        <taxon>Hypocreomycetidae</taxon>
        <taxon>Glomerellales</taxon>
        <taxon>Plectosphaerellaceae</taxon>
        <taxon>Verticillium</taxon>
    </lineage>
</organism>
<dbReference type="AlphaFoldDB" id="A0A444S0X6"/>
<comment type="caution">
    <text evidence="3">The sequence shown here is derived from an EMBL/GenBank/DDBJ whole genome shotgun (WGS) entry which is preliminary data.</text>
</comment>
<protein>
    <recommendedName>
        <fullName evidence="5">Secreted protein</fullName>
    </recommendedName>
</protein>